<name>A0A4Y7X975_9GAMM</name>
<dbReference type="AlphaFoldDB" id="A0A4Y7X975"/>
<dbReference type="Proteomes" id="UP000297834">
    <property type="component" value="Unassembled WGS sequence"/>
</dbReference>
<gene>
    <name evidence="1" type="ORF">E2B99_13590</name>
</gene>
<accession>A0A4Y7X975</accession>
<dbReference type="EMBL" id="SNTY01000085">
    <property type="protein sequence ID" value="TEU23346.1"/>
    <property type="molecule type" value="Genomic_DNA"/>
</dbReference>
<sequence>MNANQYTRLFSEVDALKTLLSQIPEENVIDRIGLEYRLGKVQEELNAVNPYHINKKAKLTFRGSPVHGSEAISARFAAKATYLFSEAISTLSASFENVLHSMGPIPDSQFNQLMITNTAIGSFGFEFELPKADETDLCPNPSIVEKAIEEAQKLFEVAATGTDDQLSDIVDEVNPRAIKKVHDFLGFLNDQDSWCGLEFNNHFFRFSDRQQLEKAVFRLKDDNIHEERVPFTGKFEGVLPVSRTFEFRTSIDNELIKGKIDGDILNPEIINKEWLLKPVTIQLTITRVGNSRPKFTLISLEDIYETPIG</sequence>
<proteinExistence type="predicted"/>
<evidence type="ECO:0000313" key="1">
    <source>
        <dbReference type="EMBL" id="TEU23346.1"/>
    </source>
</evidence>
<dbReference type="OrthoDB" id="7822108at2"/>
<evidence type="ECO:0000313" key="2">
    <source>
        <dbReference type="Proteomes" id="UP000297834"/>
    </source>
</evidence>
<dbReference type="RefSeq" id="WP_134245756.1">
    <property type="nucleotide sequence ID" value="NZ_SNTY01000085.1"/>
</dbReference>
<reference evidence="1 2" key="1">
    <citation type="submission" date="2019-03" db="EMBL/GenBank/DDBJ databases">
        <title>Alkanindiges illinoisensis: a potential pathogenic isolated from ascites of a gastric cancer patient with abdominal metastasis.</title>
        <authorList>
            <person name="Hu X."/>
            <person name="Yang B."/>
            <person name="Yan X."/>
            <person name="Lin L."/>
            <person name="Zhao H."/>
            <person name="Zhou F."/>
            <person name="Su B."/>
            <person name="Chen J."/>
            <person name="Rui Y."/>
            <person name="Wang Q."/>
            <person name="Zheng L."/>
        </authorList>
    </citation>
    <scope>NUCLEOTIDE SEQUENCE [LARGE SCALE GENOMIC DNA]</scope>
    <source>
        <strain evidence="1 2">NFYY 23406</strain>
    </source>
</reference>
<comment type="caution">
    <text evidence="1">The sequence shown here is derived from an EMBL/GenBank/DDBJ whole genome shotgun (WGS) entry which is preliminary data.</text>
</comment>
<keyword evidence="2" id="KW-1185">Reference proteome</keyword>
<organism evidence="1 2">
    <name type="scientific">Alkanindiges illinoisensis</name>
    <dbReference type="NCBI Taxonomy" id="197183"/>
    <lineage>
        <taxon>Bacteria</taxon>
        <taxon>Pseudomonadati</taxon>
        <taxon>Pseudomonadota</taxon>
        <taxon>Gammaproteobacteria</taxon>
        <taxon>Moraxellales</taxon>
        <taxon>Moraxellaceae</taxon>
        <taxon>Alkanindiges</taxon>
    </lineage>
</organism>
<protein>
    <submittedName>
        <fullName evidence="1">Uncharacterized protein</fullName>
    </submittedName>
</protein>